<dbReference type="OrthoDB" id="2971753at2"/>
<protein>
    <recommendedName>
        <fullName evidence="3">DUF4367 domain-containing protein</fullName>
    </recommendedName>
</protein>
<dbReference type="Proteomes" id="UP000182347">
    <property type="component" value="Unassembled WGS sequence"/>
</dbReference>
<evidence type="ECO:0000313" key="1">
    <source>
        <dbReference type="EMBL" id="SDM78242.1"/>
    </source>
</evidence>
<accession>A0A1G9W136</accession>
<name>A0A1G9W136_9BACI</name>
<organism evidence="1 2">
    <name type="scientific">Sediminibacillus halophilus</name>
    <dbReference type="NCBI Taxonomy" id="482461"/>
    <lineage>
        <taxon>Bacteria</taxon>
        <taxon>Bacillati</taxon>
        <taxon>Bacillota</taxon>
        <taxon>Bacilli</taxon>
        <taxon>Bacillales</taxon>
        <taxon>Bacillaceae</taxon>
        <taxon>Sediminibacillus</taxon>
    </lineage>
</organism>
<evidence type="ECO:0000313" key="2">
    <source>
        <dbReference type="Proteomes" id="UP000182347"/>
    </source>
</evidence>
<reference evidence="2" key="1">
    <citation type="submission" date="2016-10" db="EMBL/GenBank/DDBJ databases">
        <authorList>
            <person name="Varghese N."/>
            <person name="Submissions S."/>
        </authorList>
    </citation>
    <scope>NUCLEOTIDE SEQUENCE [LARGE SCALE GENOMIC DNA]</scope>
    <source>
        <strain evidence="2">CGMCC 1.6199</strain>
    </source>
</reference>
<dbReference type="AlphaFoldDB" id="A0A1G9W136"/>
<proteinExistence type="predicted"/>
<sequence length="173" mass="19799">MSPLHFFLPRILLLLSLLLFLASCQQSSSIPEGFYDYQKEKAESAAAELSFNPDLPEYVPMEVAFLVSDRYYLKDNENEALDISFYTQENDLLSIQFMEGDIDTGLVEAETVTIDDQLEGKYVDNSFAKILSWKRDGVTYKMSYRENTLGVSQQQRNDVSKQDLVQVAHSFHS</sequence>
<evidence type="ECO:0008006" key="3">
    <source>
        <dbReference type="Google" id="ProtNLM"/>
    </source>
</evidence>
<dbReference type="RefSeq" id="WP_074600443.1">
    <property type="nucleotide sequence ID" value="NZ_FNHF01000005.1"/>
</dbReference>
<dbReference type="EMBL" id="FNHF01000005">
    <property type="protein sequence ID" value="SDM78242.1"/>
    <property type="molecule type" value="Genomic_DNA"/>
</dbReference>
<gene>
    <name evidence="1" type="ORF">SAMN05216244_3388</name>
</gene>
<keyword evidence="2" id="KW-1185">Reference proteome</keyword>